<evidence type="ECO:0000313" key="6">
    <source>
        <dbReference type="Proteomes" id="UP001153365"/>
    </source>
</evidence>
<feature type="region of interest" description="Disordered" evidence="1">
    <location>
        <begin position="757"/>
        <end position="936"/>
    </location>
</feature>
<feature type="domain" description="PB1" evidence="4">
    <location>
        <begin position="945"/>
        <end position="1031"/>
    </location>
</feature>
<dbReference type="EMBL" id="CALTRL010001232">
    <property type="protein sequence ID" value="CAH7671680.1"/>
    <property type="molecule type" value="Genomic_DNA"/>
</dbReference>
<dbReference type="Pfam" id="PF00621">
    <property type="entry name" value="RhoGEF"/>
    <property type="match status" value="1"/>
</dbReference>
<dbReference type="SUPFAM" id="SSF48065">
    <property type="entry name" value="DBL homology domain (DH-domain)"/>
    <property type="match status" value="1"/>
</dbReference>
<feature type="domain" description="PH" evidence="2">
    <location>
        <begin position="409"/>
        <end position="548"/>
    </location>
</feature>
<dbReference type="InterPro" id="IPR001331">
    <property type="entry name" value="GDS_CDC24_CS"/>
</dbReference>
<dbReference type="FunFam" id="2.30.29.30:FF:000365">
    <property type="entry name" value="Related to CDC24-GTP/GDP exchange factor for Cdc42p"/>
    <property type="match status" value="1"/>
</dbReference>
<feature type="region of interest" description="Disordered" evidence="1">
    <location>
        <begin position="713"/>
        <end position="745"/>
    </location>
</feature>
<dbReference type="InterPro" id="IPR001849">
    <property type="entry name" value="PH_domain"/>
</dbReference>
<feature type="compositionally biased region" description="Polar residues" evidence="1">
    <location>
        <begin position="864"/>
        <end position="901"/>
    </location>
</feature>
<evidence type="ECO:0000259" key="3">
    <source>
        <dbReference type="PROSITE" id="PS50010"/>
    </source>
</evidence>
<dbReference type="Gene3D" id="1.20.900.10">
    <property type="entry name" value="Dbl homology (DH) domain"/>
    <property type="match status" value="1"/>
</dbReference>
<feature type="domain" description="DH" evidence="3">
    <location>
        <begin position="235"/>
        <end position="385"/>
    </location>
</feature>
<comment type="caution">
    <text evidence="5">The sequence shown here is derived from an EMBL/GenBank/DDBJ whole genome shotgun (WGS) entry which is preliminary data.</text>
</comment>
<dbReference type="GO" id="GO:0005737">
    <property type="term" value="C:cytoplasm"/>
    <property type="evidence" value="ECO:0007669"/>
    <property type="project" value="TreeGrafter"/>
</dbReference>
<feature type="compositionally biased region" description="Polar residues" evidence="1">
    <location>
        <begin position="560"/>
        <end position="582"/>
    </location>
</feature>
<dbReference type="InterPro" id="IPR011993">
    <property type="entry name" value="PH-like_dom_sf"/>
</dbReference>
<dbReference type="InterPro" id="IPR000270">
    <property type="entry name" value="PB1_dom"/>
</dbReference>
<dbReference type="CDD" id="cd05992">
    <property type="entry name" value="PB1"/>
    <property type="match status" value="1"/>
</dbReference>
<evidence type="ECO:0000256" key="1">
    <source>
        <dbReference type="SAM" id="MobiDB-lite"/>
    </source>
</evidence>
<dbReference type="SMART" id="SM00666">
    <property type="entry name" value="PB1"/>
    <property type="match status" value="1"/>
</dbReference>
<dbReference type="PROSITE" id="PS50010">
    <property type="entry name" value="DH_2"/>
    <property type="match status" value="1"/>
</dbReference>
<dbReference type="InterPro" id="IPR053793">
    <property type="entry name" value="PB1-like"/>
</dbReference>
<feature type="compositionally biased region" description="Low complexity" evidence="1">
    <location>
        <begin position="912"/>
        <end position="936"/>
    </location>
</feature>
<keyword evidence="6" id="KW-1185">Reference proteome</keyword>
<feature type="compositionally biased region" description="Polar residues" evidence="1">
    <location>
        <begin position="771"/>
        <end position="789"/>
    </location>
</feature>
<dbReference type="Proteomes" id="UP001153365">
    <property type="component" value="Unassembled WGS sequence"/>
</dbReference>
<dbReference type="Pfam" id="PF15411">
    <property type="entry name" value="PH_10"/>
    <property type="match status" value="1"/>
</dbReference>
<protein>
    <submittedName>
        <fullName evidence="5">Expressed protein</fullName>
    </submittedName>
</protein>
<name>A0AAV0AR62_PHAPC</name>
<dbReference type="InterPro" id="IPR000219">
    <property type="entry name" value="DH_dom"/>
</dbReference>
<dbReference type="GO" id="GO:0000935">
    <property type="term" value="C:division septum"/>
    <property type="evidence" value="ECO:0007669"/>
    <property type="project" value="TreeGrafter"/>
</dbReference>
<dbReference type="GO" id="GO:0030010">
    <property type="term" value="P:establishment of cell polarity"/>
    <property type="evidence" value="ECO:0007669"/>
    <property type="project" value="TreeGrafter"/>
</dbReference>
<dbReference type="PROSITE" id="PS51745">
    <property type="entry name" value="PB1"/>
    <property type="match status" value="1"/>
</dbReference>
<gene>
    <name evidence="5" type="ORF">PPACK8108_LOCUS6483</name>
</gene>
<dbReference type="InterPro" id="IPR035899">
    <property type="entry name" value="DBL_dom_sf"/>
</dbReference>
<feature type="compositionally biased region" description="Polar residues" evidence="1">
    <location>
        <begin position="817"/>
        <end position="842"/>
    </location>
</feature>
<feature type="region of interest" description="Disordered" evidence="1">
    <location>
        <begin position="461"/>
        <end position="485"/>
    </location>
</feature>
<dbReference type="SMART" id="SM00325">
    <property type="entry name" value="RhoGEF"/>
    <property type="match status" value="1"/>
</dbReference>
<dbReference type="Gene3D" id="2.30.29.30">
    <property type="entry name" value="Pleckstrin-homology domain (PH domain)/Phosphotyrosine-binding domain (PTB)"/>
    <property type="match status" value="1"/>
</dbReference>
<feature type="compositionally biased region" description="Low complexity" evidence="1">
    <location>
        <begin position="713"/>
        <end position="725"/>
    </location>
</feature>
<sequence length="1031" mass="113984">MPVATSSVVNKTASRSASLYQNCLEARSLMRRVPGFEQGPWITANQQLSQQNSASSPSSSNDPLPIEPLTPRTPHTNYSSSPFDPVSLTLDIIRQGSSLCYLYNAILLDPISPPDLANLPPLPPNKTWKTIKPLQVVWCPIDDIKGCQKSAAHFIMALKTELGWGTEIDDTQSHGLMVNMLYDQNTNATVKVISNVLRLLHLLQSLGVLLPPSEEDLAPSNSEPEAAMDDRARVVKEILESERKYVQDLEVLQRRFLIGVEANARLPADDQRFGHLFVTLEELFSCYEPFCANFACASQLAQDENAALQVGHHFFSSSPSEQVSDILDPNYELPTFLIKPVQRICKYPLLLQQLVKHSNPEGPYYQELKDGLASITRVTDGVNETTRQRENELAVNDLKERVEDWKGHELNSFGQLVLEDTFTVVKNESEREYHVYLFERIILCCKEVGAKLDKKASKQSISLKKSSQGNYQNTNGPKRKNTQQLKGRIFIANVMSATPRPSPPGYPQHQYLLQVTWRGDTNEEYFSIRCRTEEQLKKWQAAITKAVDDSVERRRRQVHHYSSGSRSKMNSPLSQFPNTPQSDMGPPPYSAGYSHHSHHPRIPEHPFANAGHSNGAGSSSGRNFEDEEENYQTDGESISNGRNTPSGMRRNAAGHRSMPAERPEVSYGPGRARSQTDDSTNASNITQWRSHAPTASMPPVPRGSQPYILSNESHVSASLRSSTSSRHLRHKQSQEWGAASSVTGSATTFRTEEEAMLPTLPSGPASGMPMSRQSHNSTSQTGMGPSFKQNLGGIPMFRSRSASSPNIHQQPEGGRNPSWTGVGSSKNSGVPSVPSLPTSQQIRGMPLPTSILSGGRGHIKQKSSDSSVMGTDRSSTDSQRLAETARRNGSTVRSMASNRGNAQDRYSGGHAYSQPSHYHQSSIHSSSITPNSSGNGIISSSNTSSIRFKLRSGGDTYVIVSLPNIGYDELVQKVFKKLKNCGVNKESKERLRLRYEDEEGDLILICNDEDVGMAIEWMKSVGSSHLLLYVD</sequence>
<dbReference type="GO" id="GO:0005085">
    <property type="term" value="F:guanyl-nucleotide exchange factor activity"/>
    <property type="evidence" value="ECO:0007669"/>
    <property type="project" value="InterPro"/>
</dbReference>
<feature type="region of interest" description="Disordered" evidence="1">
    <location>
        <begin position="546"/>
        <end position="683"/>
    </location>
</feature>
<proteinExistence type="predicted"/>
<dbReference type="GO" id="GO:0005634">
    <property type="term" value="C:nucleus"/>
    <property type="evidence" value="ECO:0007669"/>
    <property type="project" value="TreeGrafter"/>
</dbReference>
<feature type="region of interest" description="Disordered" evidence="1">
    <location>
        <begin position="47"/>
        <end position="80"/>
    </location>
</feature>
<evidence type="ECO:0000259" key="2">
    <source>
        <dbReference type="PROSITE" id="PS50003"/>
    </source>
</evidence>
<dbReference type="SUPFAM" id="SSF54277">
    <property type="entry name" value="CAD &amp; PB1 domains"/>
    <property type="match status" value="1"/>
</dbReference>
<evidence type="ECO:0000259" key="4">
    <source>
        <dbReference type="PROSITE" id="PS51745"/>
    </source>
</evidence>
<dbReference type="PROSITE" id="PS00741">
    <property type="entry name" value="DH_1"/>
    <property type="match status" value="1"/>
</dbReference>
<evidence type="ECO:0000313" key="5">
    <source>
        <dbReference type="EMBL" id="CAH7671680.1"/>
    </source>
</evidence>
<dbReference type="FunFam" id="3.10.20.90:FF:000176">
    <property type="entry name" value="Rho guanyl nucleotide exchange factor"/>
    <property type="match status" value="1"/>
</dbReference>
<dbReference type="PANTHER" id="PTHR47339:SF1">
    <property type="entry name" value="CELL DIVISION CONTROL PROTEIN 24"/>
    <property type="match status" value="1"/>
</dbReference>
<reference evidence="5" key="1">
    <citation type="submission" date="2022-06" db="EMBL/GenBank/DDBJ databases">
        <authorList>
            <consortium name="SYNGENTA / RWTH Aachen University"/>
        </authorList>
    </citation>
    <scope>NUCLEOTIDE SEQUENCE</scope>
</reference>
<feature type="compositionally biased region" description="Polar residues" evidence="1">
    <location>
        <begin position="632"/>
        <end position="646"/>
    </location>
</feature>
<dbReference type="CDD" id="cd13246">
    <property type="entry name" value="PH_Scd1"/>
    <property type="match status" value="1"/>
</dbReference>
<accession>A0AAV0AR62</accession>
<dbReference type="InterPro" id="IPR053026">
    <property type="entry name" value="CDC42_GEF"/>
</dbReference>
<dbReference type="InterPro" id="IPR033511">
    <property type="entry name" value="Cdc24/Scd1_PH_dom"/>
</dbReference>
<dbReference type="CDD" id="cd00160">
    <property type="entry name" value="RhoGEF"/>
    <property type="match status" value="1"/>
</dbReference>
<dbReference type="AlphaFoldDB" id="A0AAV0AR62"/>
<dbReference type="Pfam" id="PF00564">
    <property type="entry name" value="PB1"/>
    <property type="match status" value="1"/>
</dbReference>
<dbReference type="PANTHER" id="PTHR47339">
    <property type="entry name" value="CELL DIVISION CONTROL PROTEIN 24"/>
    <property type="match status" value="1"/>
</dbReference>
<dbReference type="GO" id="GO:0043332">
    <property type="term" value="C:mating projection tip"/>
    <property type="evidence" value="ECO:0007669"/>
    <property type="project" value="TreeGrafter"/>
</dbReference>
<dbReference type="SMART" id="SM00233">
    <property type="entry name" value="PH"/>
    <property type="match status" value="1"/>
</dbReference>
<feature type="compositionally biased region" description="Low complexity" evidence="1">
    <location>
        <begin position="47"/>
        <end position="64"/>
    </location>
</feature>
<feature type="compositionally biased region" description="Low complexity" evidence="1">
    <location>
        <begin position="608"/>
        <end position="622"/>
    </location>
</feature>
<dbReference type="PROSITE" id="PS50003">
    <property type="entry name" value="PH_DOMAIN"/>
    <property type="match status" value="1"/>
</dbReference>
<dbReference type="GO" id="GO:0031106">
    <property type="term" value="P:septin ring organization"/>
    <property type="evidence" value="ECO:0007669"/>
    <property type="project" value="TreeGrafter"/>
</dbReference>
<dbReference type="Gene3D" id="3.10.20.90">
    <property type="entry name" value="Phosphatidylinositol 3-kinase Catalytic Subunit, Chain A, domain 1"/>
    <property type="match status" value="1"/>
</dbReference>
<feature type="region of interest" description="Disordered" evidence="1">
    <location>
        <begin position="689"/>
        <end position="708"/>
    </location>
</feature>
<dbReference type="SUPFAM" id="SSF50729">
    <property type="entry name" value="PH domain-like"/>
    <property type="match status" value="1"/>
</dbReference>
<feature type="compositionally biased region" description="Polar residues" evidence="1">
    <location>
        <begin position="800"/>
        <end position="809"/>
    </location>
</feature>
<organism evidence="5 6">
    <name type="scientific">Phakopsora pachyrhizi</name>
    <name type="common">Asian soybean rust disease fungus</name>
    <dbReference type="NCBI Taxonomy" id="170000"/>
    <lineage>
        <taxon>Eukaryota</taxon>
        <taxon>Fungi</taxon>
        <taxon>Dikarya</taxon>
        <taxon>Basidiomycota</taxon>
        <taxon>Pucciniomycotina</taxon>
        <taxon>Pucciniomycetes</taxon>
        <taxon>Pucciniales</taxon>
        <taxon>Phakopsoraceae</taxon>
        <taxon>Phakopsora</taxon>
    </lineage>
</organism>
<dbReference type="GO" id="GO:0035556">
    <property type="term" value="P:intracellular signal transduction"/>
    <property type="evidence" value="ECO:0007669"/>
    <property type="project" value="InterPro"/>
</dbReference>